<gene>
    <name evidence="2" type="ORF">TELCIR_26048</name>
</gene>
<name>A0A2G9T3W6_TELCI</name>
<protein>
    <submittedName>
        <fullName evidence="2">Uncharacterized protein</fullName>
    </submittedName>
</protein>
<evidence type="ECO:0000313" key="2">
    <source>
        <dbReference type="EMBL" id="PIO52644.1"/>
    </source>
</evidence>
<reference evidence="2 3" key="1">
    <citation type="submission" date="2015-09" db="EMBL/GenBank/DDBJ databases">
        <title>Draft genome of the parasitic nematode Teladorsagia circumcincta isolate WARC Sus (inbred).</title>
        <authorList>
            <person name="Mitreva M."/>
        </authorList>
    </citation>
    <scope>NUCLEOTIDE SEQUENCE [LARGE SCALE GENOMIC DNA]</scope>
    <source>
        <strain evidence="2 3">S</strain>
    </source>
</reference>
<dbReference type="AlphaFoldDB" id="A0A2G9T3W6"/>
<evidence type="ECO:0000256" key="1">
    <source>
        <dbReference type="SAM" id="MobiDB-lite"/>
    </source>
</evidence>
<proteinExistence type="predicted"/>
<accession>A0A2G9T3W6</accession>
<evidence type="ECO:0000313" key="3">
    <source>
        <dbReference type="Proteomes" id="UP000230423"/>
    </source>
</evidence>
<sequence length="31" mass="3685">MTVLMLCRKERHNSRNQQQHSRESTGGRTSR</sequence>
<feature type="region of interest" description="Disordered" evidence="1">
    <location>
        <begin position="9"/>
        <end position="31"/>
    </location>
</feature>
<dbReference type="Proteomes" id="UP000230423">
    <property type="component" value="Unassembled WGS sequence"/>
</dbReference>
<dbReference type="EMBL" id="KZ427649">
    <property type="protein sequence ID" value="PIO52644.1"/>
    <property type="molecule type" value="Genomic_DNA"/>
</dbReference>
<keyword evidence="3" id="KW-1185">Reference proteome</keyword>
<organism evidence="2 3">
    <name type="scientific">Teladorsagia circumcincta</name>
    <name type="common">Brown stomach worm</name>
    <name type="synonym">Ostertagia circumcincta</name>
    <dbReference type="NCBI Taxonomy" id="45464"/>
    <lineage>
        <taxon>Eukaryota</taxon>
        <taxon>Metazoa</taxon>
        <taxon>Ecdysozoa</taxon>
        <taxon>Nematoda</taxon>
        <taxon>Chromadorea</taxon>
        <taxon>Rhabditida</taxon>
        <taxon>Rhabditina</taxon>
        <taxon>Rhabditomorpha</taxon>
        <taxon>Strongyloidea</taxon>
        <taxon>Trichostrongylidae</taxon>
        <taxon>Teladorsagia</taxon>
    </lineage>
</organism>